<name>A0ABU7JK72_9GAMM</name>
<keyword evidence="6" id="KW-1185">Reference proteome</keyword>
<dbReference type="GO" id="GO:0032259">
    <property type="term" value="P:methylation"/>
    <property type="evidence" value="ECO:0007669"/>
    <property type="project" value="UniProtKB-KW"/>
</dbReference>
<feature type="domain" description="DNA methylase N-4/N-6" evidence="4">
    <location>
        <begin position="42"/>
        <end position="314"/>
    </location>
</feature>
<dbReference type="PRINTS" id="PR00508">
    <property type="entry name" value="S21N4MTFRASE"/>
</dbReference>
<evidence type="ECO:0000256" key="3">
    <source>
        <dbReference type="RuleBase" id="RU362026"/>
    </source>
</evidence>
<dbReference type="EC" id="2.1.1.-" evidence="3"/>
<proteinExistence type="inferred from homology"/>
<evidence type="ECO:0000313" key="6">
    <source>
        <dbReference type="Proteomes" id="UP001339167"/>
    </source>
</evidence>
<gene>
    <name evidence="5" type="ORF">QWF21_17815</name>
</gene>
<reference evidence="5 6" key="1">
    <citation type="submission" date="2023-06" db="EMBL/GenBank/DDBJ databases">
        <title>Alkalimonas sp., MEB004 an alkaliphilic bacterium isolated from Lonar Lake, India.</title>
        <authorList>
            <person name="Joshi A."/>
            <person name="Thite S."/>
        </authorList>
    </citation>
    <scope>NUCLEOTIDE SEQUENCE [LARGE SCALE GENOMIC DNA]</scope>
    <source>
        <strain evidence="5 6">MEB004</strain>
    </source>
</reference>
<dbReference type="Pfam" id="PF01555">
    <property type="entry name" value="N6_N4_Mtase"/>
    <property type="match status" value="1"/>
</dbReference>
<keyword evidence="2 5" id="KW-0808">Transferase</keyword>
<comment type="similarity">
    <text evidence="3">Belongs to the N(4)/N(6)-methyltransferase family.</text>
</comment>
<evidence type="ECO:0000313" key="5">
    <source>
        <dbReference type="EMBL" id="MEE2026097.1"/>
    </source>
</evidence>
<sequence length="330" mass="38202">MNTMVIMSAIALNSVDNYLPINQLHQGDTKKLIHLLEPESIALSFWSPPYFVGKQYEKNETFDDWQELLKTTIQGHFSALTKGGFLVINIDDILAFADPQMPKVQAPNKSKLRSGVTKEDVLAAKKMYPDYNRRQLAAILGCSEQTVDRRLNGNNIRGGKYSLQTRVHLTGHYLERYAYECGLYLYDRRVWVKDPTWQNSQWHSSSYRAVSEFEHLYFFWKPGETVIDRNRLAPSEWSEWGSRGVWNIRSVRSNRDHEAQFPIALADRVIRLLTDEGDTVLDPFMGSGTTALAAIKNKRNYIGFEREQKYIDLARTRIEEELNQYTIPLL</sequence>
<dbReference type="SUPFAM" id="SSF53335">
    <property type="entry name" value="S-adenosyl-L-methionine-dependent methyltransferases"/>
    <property type="match status" value="1"/>
</dbReference>
<dbReference type="Proteomes" id="UP001339167">
    <property type="component" value="Unassembled WGS sequence"/>
</dbReference>
<dbReference type="InterPro" id="IPR002941">
    <property type="entry name" value="DNA_methylase_N4/N6"/>
</dbReference>
<evidence type="ECO:0000256" key="1">
    <source>
        <dbReference type="ARBA" id="ARBA00022603"/>
    </source>
</evidence>
<dbReference type="PANTHER" id="PTHR13370:SF3">
    <property type="entry name" value="TRNA (GUANINE(10)-N2)-METHYLTRANSFERASE HOMOLOG"/>
    <property type="match status" value="1"/>
</dbReference>
<accession>A0ABU7JK72</accession>
<organism evidence="5 6">
    <name type="scientific">Alkalimonas mucilaginosa</name>
    <dbReference type="NCBI Taxonomy" id="3057676"/>
    <lineage>
        <taxon>Bacteria</taxon>
        <taxon>Pseudomonadati</taxon>
        <taxon>Pseudomonadota</taxon>
        <taxon>Gammaproteobacteria</taxon>
        <taxon>Alkalimonas</taxon>
    </lineage>
</organism>
<protein>
    <recommendedName>
        <fullName evidence="3">Methyltransferase</fullName>
        <ecNumber evidence="3">2.1.1.-</ecNumber>
    </recommendedName>
</protein>
<comment type="caution">
    <text evidence="5">The sequence shown here is derived from an EMBL/GenBank/DDBJ whole genome shotgun (WGS) entry which is preliminary data.</text>
</comment>
<dbReference type="PANTHER" id="PTHR13370">
    <property type="entry name" value="RNA METHYLASE-RELATED"/>
    <property type="match status" value="1"/>
</dbReference>
<evidence type="ECO:0000256" key="2">
    <source>
        <dbReference type="ARBA" id="ARBA00022679"/>
    </source>
</evidence>
<dbReference type="GO" id="GO:0008168">
    <property type="term" value="F:methyltransferase activity"/>
    <property type="evidence" value="ECO:0007669"/>
    <property type="project" value="UniProtKB-KW"/>
</dbReference>
<dbReference type="EMBL" id="JAUGZK010000026">
    <property type="protein sequence ID" value="MEE2026097.1"/>
    <property type="molecule type" value="Genomic_DNA"/>
</dbReference>
<dbReference type="InterPro" id="IPR001091">
    <property type="entry name" value="RM_Methyltransferase"/>
</dbReference>
<dbReference type="Gene3D" id="3.40.50.150">
    <property type="entry name" value="Vaccinia Virus protein VP39"/>
    <property type="match status" value="1"/>
</dbReference>
<evidence type="ECO:0000259" key="4">
    <source>
        <dbReference type="Pfam" id="PF01555"/>
    </source>
</evidence>
<keyword evidence="1 5" id="KW-0489">Methyltransferase</keyword>
<dbReference type="InterPro" id="IPR029063">
    <property type="entry name" value="SAM-dependent_MTases_sf"/>
</dbReference>